<dbReference type="InterPro" id="IPR036291">
    <property type="entry name" value="NAD(P)-bd_dom_sf"/>
</dbReference>
<comment type="caution">
    <text evidence="3">The sequence shown here is derived from an EMBL/GenBank/DDBJ whole genome shotgun (WGS) entry which is preliminary data.</text>
</comment>
<dbReference type="NCBIfam" id="NF005559">
    <property type="entry name" value="PRK07231.1"/>
    <property type="match status" value="1"/>
</dbReference>
<organism evidence="3 4">
    <name type="scientific">Pseudonocardia alaniniphila</name>
    <dbReference type="NCBI Taxonomy" id="75291"/>
    <lineage>
        <taxon>Bacteria</taxon>
        <taxon>Bacillati</taxon>
        <taxon>Actinomycetota</taxon>
        <taxon>Actinomycetes</taxon>
        <taxon>Pseudonocardiales</taxon>
        <taxon>Pseudonocardiaceae</taxon>
        <taxon>Pseudonocardia</taxon>
    </lineage>
</organism>
<evidence type="ECO:0000256" key="2">
    <source>
        <dbReference type="ARBA" id="ARBA00023002"/>
    </source>
</evidence>
<dbReference type="PRINTS" id="PR00081">
    <property type="entry name" value="GDHRDH"/>
</dbReference>
<keyword evidence="2 3" id="KW-0560">Oxidoreductase</keyword>
<dbReference type="PROSITE" id="PS51257">
    <property type="entry name" value="PROKAR_LIPOPROTEIN"/>
    <property type="match status" value="1"/>
</dbReference>
<dbReference type="Gene3D" id="3.40.50.720">
    <property type="entry name" value="NAD(P)-binding Rossmann-like Domain"/>
    <property type="match status" value="1"/>
</dbReference>
<protein>
    <submittedName>
        <fullName evidence="3">Glucose 1-dehydrogenase</fullName>
        <ecNumber evidence="3">1.1.1.47</ecNumber>
    </submittedName>
</protein>
<evidence type="ECO:0000256" key="1">
    <source>
        <dbReference type="ARBA" id="ARBA00006484"/>
    </source>
</evidence>
<dbReference type="GO" id="GO:0047936">
    <property type="term" value="F:glucose 1-dehydrogenase [NAD(P)+] activity"/>
    <property type="evidence" value="ECO:0007669"/>
    <property type="project" value="UniProtKB-EC"/>
</dbReference>
<dbReference type="SUPFAM" id="SSF51735">
    <property type="entry name" value="NAD(P)-binding Rossmann-fold domains"/>
    <property type="match status" value="1"/>
</dbReference>
<evidence type="ECO:0000313" key="3">
    <source>
        <dbReference type="EMBL" id="MCH6165714.1"/>
    </source>
</evidence>
<dbReference type="InterPro" id="IPR020904">
    <property type="entry name" value="Sc_DH/Rdtase_CS"/>
</dbReference>
<keyword evidence="4" id="KW-1185">Reference proteome</keyword>
<name>A0ABS9TAY3_9PSEU</name>
<reference evidence="3 4" key="1">
    <citation type="submission" date="2022-03" db="EMBL/GenBank/DDBJ databases">
        <title>Pseudonocardia alaer sp. nov., a novel actinomycete isolated from reed forest soil.</title>
        <authorList>
            <person name="Wang L."/>
        </authorList>
    </citation>
    <scope>NUCLEOTIDE SEQUENCE [LARGE SCALE GENOMIC DNA]</scope>
    <source>
        <strain evidence="3 4">Y-16303</strain>
    </source>
</reference>
<sequence>MELRDGQRFLGRTALVTGGSSGIGLAAACRLAAEGAGVFLVGRDPRKVVSAIEAARAAALPGVAVDGEAADVTDPAAMDEAVASAARIGRRLDVLVAAAGIDGEGKDVLELDPDVFTRVLDINVRGLLLATQSAARAMSADGEGGSVVLVASVNAFQTERRFADYNTSKGGAVLLARSLALDLADRRIRVNAVCPGYVRTPMTEPSLADPATLSEILAHIPLGRVAEPDEIAAAIAFLASDEAAYITGSAVVIDGGRSA</sequence>
<dbReference type="PANTHER" id="PTHR24321:SF8">
    <property type="entry name" value="ESTRADIOL 17-BETA-DEHYDROGENASE 8-RELATED"/>
    <property type="match status" value="1"/>
</dbReference>
<comment type="similarity">
    <text evidence="1">Belongs to the short-chain dehydrogenases/reductases (SDR) family.</text>
</comment>
<dbReference type="PROSITE" id="PS00061">
    <property type="entry name" value="ADH_SHORT"/>
    <property type="match status" value="1"/>
</dbReference>
<evidence type="ECO:0000313" key="4">
    <source>
        <dbReference type="Proteomes" id="UP001299970"/>
    </source>
</evidence>
<dbReference type="CDD" id="cd05233">
    <property type="entry name" value="SDR_c"/>
    <property type="match status" value="1"/>
</dbReference>
<accession>A0ABS9TAY3</accession>
<dbReference type="EC" id="1.1.1.47" evidence="3"/>
<dbReference type="RefSeq" id="WP_241035738.1">
    <property type="nucleotide sequence ID" value="NZ_BAAAJF010000024.1"/>
</dbReference>
<dbReference type="PANTHER" id="PTHR24321">
    <property type="entry name" value="DEHYDROGENASES, SHORT CHAIN"/>
    <property type="match status" value="1"/>
</dbReference>
<gene>
    <name evidence="3" type="ORF">MMF94_08475</name>
</gene>
<proteinExistence type="inferred from homology"/>
<dbReference type="EMBL" id="JAKXMK010000006">
    <property type="protein sequence ID" value="MCH6165714.1"/>
    <property type="molecule type" value="Genomic_DNA"/>
</dbReference>
<dbReference type="Proteomes" id="UP001299970">
    <property type="component" value="Unassembled WGS sequence"/>
</dbReference>
<dbReference type="Pfam" id="PF13561">
    <property type="entry name" value="adh_short_C2"/>
    <property type="match status" value="1"/>
</dbReference>
<dbReference type="PRINTS" id="PR00080">
    <property type="entry name" value="SDRFAMILY"/>
</dbReference>
<dbReference type="InterPro" id="IPR002347">
    <property type="entry name" value="SDR_fam"/>
</dbReference>